<dbReference type="EMBL" id="RRCT01000003">
    <property type="protein sequence ID" value="RQW75497.1"/>
    <property type="molecule type" value="Genomic_DNA"/>
</dbReference>
<dbReference type="RefSeq" id="WP_124763277.1">
    <property type="nucleotide sequence ID" value="NZ_JAFBDY010000009.1"/>
</dbReference>
<comment type="caution">
    <text evidence="6">The sequence shown here is derived from an EMBL/GenBank/DDBJ whole genome shotgun (WGS) entry which is preliminary data.</text>
</comment>
<gene>
    <name evidence="6" type="ORF">EBB45_04990</name>
</gene>
<keyword evidence="7" id="KW-1185">Reference proteome</keyword>
<dbReference type="Pfam" id="PF25954">
    <property type="entry name" value="Beta-barrel_RND_2"/>
    <property type="match status" value="1"/>
</dbReference>
<evidence type="ECO:0000313" key="6">
    <source>
        <dbReference type="EMBL" id="RQW75497.1"/>
    </source>
</evidence>
<keyword evidence="3" id="KW-0732">Signal</keyword>
<dbReference type="OrthoDB" id="9813047at2"/>
<feature type="chain" id="PRO_5039355057" evidence="3">
    <location>
        <begin position="29"/>
        <end position="471"/>
    </location>
</feature>
<feature type="domain" description="CusB-like beta-barrel" evidence="4">
    <location>
        <begin position="326"/>
        <end position="389"/>
    </location>
</feature>
<dbReference type="PROSITE" id="PS51257">
    <property type="entry name" value="PROKAR_LIPOPROTEIN"/>
    <property type="match status" value="1"/>
</dbReference>
<proteinExistence type="inferred from homology"/>
<dbReference type="AlphaFoldDB" id="A0A3N9UHE5"/>
<dbReference type="PANTHER" id="PTHR30469:SF20">
    <property type="entry name" value="EFFLUX RND TRANSPORTER PERIPLASMIC ADAPTOR SUBUNIT"/>
    <property type="match status" value="1"/>
</dbReference>
<comment type="similarity">
    <text evidence="1">Belongs to the membrane fusion protein (MFP) (TC 8.A.1) family.</text>
</comment>
<sequence length="471" mass="49731">MKKKEAILSIVISSALLMSACSSGATSASESESKSKRAAINVETASVELESLDALSSFSGKLEPVEETNVSYQIGGKIQDLKADVGDSIKSSEVLASLIDSDLQLQVDLADNAVLQAEATVISANSAISASEANIGAANARINSAQANLAQVDKGARAQEKEQAKINVDLAKSAHEKLKTDLERIKALYDQGIVAKSQYDEIKLQVDNAQKQVAIAEQSYSLITEGSTEEQRDIVRSGIKEAEAGKAQAQAAAKQSQASKKQAEASYQQALIGKKQAEVALAKTKLTSPTSGVILTKHVSEGEQINAGDPIYTVGKINQLKAILPIPDKEVANWKAGDEVTVRLYDEERKGKVSKIYPQTNEGTGTVSVEVVIDNEELDWLPGQVVSANRTVSDNVGILVPIEAVISSGSDPYVFKVVDGHAVKTAVVTGKLVGNKIHIVSGLEEGTEIVIRGGEGVLDGDPLKTSGGKEE</sequence>
<evidence type="ECO:0000313" key="7">
    <source>
        <dbReference type="Proteomes" id="UP000274033"/>
    </source>
</evidence>
<name>A0A3N9UHE5_9BACI</name>
<protein>
    <submittedName>
        <fullName evidence="6">Efflux RND transporter periplasmic adaptor subunit</fullName>
    </submittedName>
</protein>
<dbReference type="InterPro" id="IPR006143">
    <property type="entry name" value="RND_pump_MFP"/>
</dbReference>
<dbReference type="SUPFAM" id="SSF111369">
    <property type="entry name" value="HlyD-like secretion proteins"/>
    <property type="match status" value="2"/>
</dbReference>
<reference evidence="6 7" key="1">
    <citation type="journal article" date="2013" name="J. Microbiol.">
        <title>Lysinibacillus chungkukjangi sp. nov., isolated from Chungkukjang, Korean fermented soybean food.</title>
        <authorList>
            <person name="Kim S.J."/>
            <person name="Jang Y.H."/>
            <person name="Hamada M."/>
            <person name="Ahn J.H."/>
            <person name="Weon H.Y."/>
            <person name="Suzuki K."/>
            <person name="Whang K.S."/>
            <person name="Kwon S.W."/>
        </authorList>
    </citation>
    <scope>NUCLEOTIDE SEQUENCE [LARGE SCALE GENOMIC DNA]</scope>
    <source>
        <strain evidence="6 7">MCCC 1A12701</strain>
    </source>
</reference>
<dbReference type="Proteomes" id="UP000274033">
    <property type="component" value="Unassembled WGS sequence"/>
</dbReference>
<evidence type="ECO:0000259" key="4">
    <source>
        <dbReference type="Pfam" id="PF25954"/>
    </source>
</evidence>
<dbReference type="Pfam" id="PF25989">
    <property type="entry name" value="YknX_C"/>
    <property type="match status" value="1"/>
</dbReference>
<feature type="domain" description="YknX-like C-terminal permuted SH3-like" evidence="5">
    <location>
        <begin position="398"/>
        <end position="463"/>
    </location>
</feature>
<dbReference type="Gene3D" id="1.10.287.470">
    <property type="entry name" value="Helix hairpin bin"/>
    <property type="match status" value="2"/>
</dbReference>
<dbReference type="Gene3D" id="2.40.50.100">
    <property type="match status" value="1"/>
</dbReference>
<evidence type="ECO:0000256" key="2">
    <source>
        <dbReference type="SAM" id="Coils"/>
    </source>
</evidence>
<feature type="coiled-coil region" evidence="2">
    <location>
        <begin position="128"/>
        <end position="266"/>
    </location>
</feature>
<evidence type="ECO:0000256" key="1">
    <source>
        <dbReference type="ARBA" id="ARBA00009477"/>
    </source>
</evidence>
<evidence type="ECO:0000259" key="5">
    <source>
        <dbReference type="Pfam" id="PF25989"/>
    </source>
</evidence>
<dbReference type="InterPro" id="IPR058637">
    <property type="entry name" value="YknX-like_C"/>
</dbReference>
<dbReference type="PANTHER" id="PTHR30469">
    <property type="entry name" value="MULTIDRUG RESISTANCE PROTEIN MDTA"/>
    <property type="match status" value="1"/>
</dbReference>
<dbReference type="GO" id="GO:1990281">
    <property type="term" value="C:efflux pump complex"/>
    <property type="evidence" value="ECO:0007669"/>
    <property type="project" value="TreeGrafter"/>
</dbReference>
<feature type="signal peptide" evidence="3">
    <location>
        <begin position="1"/>
        <end position="28"/>
    </location>
</feature>
<accession>A0A3N9UHE5</accession>
<evidence type="ECO:0000256" key="3">
    <source>
        <dbReference type="SAM" id="SignalP"/>
    </source>
</evidence>
<organism evidence="6 7">
    <name type="scientific">Lysinibacillus composti</name>
    <dbReference type="NCBI Taxonomy" id="720633"/>
    <lineage>
        <taxon>Bacteria</taxon>
        <taxon>Bacillati</taxon>
        <taxon>Bacillota</taxon>
        <taxon>Bacilli</taxon>
        <taxon>Bacillales</taxon>
        <taxon>Bacillaceae</taxon>
        <taxon>Lysinibacillus</taxon>
    </lineage>
</organism>
<keyword evidence="2" id="KW-0175">Coiled coil</keyword>
<dbReference type="InterPro" id="IPR058792">
    <property type="entry name" value="Beta-barrel_RND_2"/>
</dbReference>
<dbReference type="NCBIfam" id="TIGR01730">
    <property type="entry name" value="RND_mfp"/>
    <property type="match status" value="1"/>
</dbReference>
<dbReference type="Gene3D" id="2.40.420.20">
    <property type="match status" value="1"/>
</dbReference>
<dbReference type="GO" id="GO:0015562">
    <property type="term" value="F:efflux transmembrane transporter activity"/>
    <property type="evidence" value="ECO:0007669"/>
    <property type="project" value="TreeGrafter"/>
</dbReference>
<dbReference type="Gene3D" id="2.40.30.170">
    <property type="match status" value="1"/>
</dbReference>